<protein>
    <recommendedName>
        <fullName evidence="2">DUF3108 domain-containing protein</fullName>
    </recommendedName>
</protein>
<name>A0A0F9A253_9ZZZZ</name>
<dbReference type="InterPro" id="IPR021457">
    <property type="entry name" value="DUF3108"/>
</dbReference>
<proteinExistence type="predicted"/>
<feature type="non-terminal residue" evidence="1">
    <location>
        <position position="1"/>
    </location>
</feature>
<sequence>DKVYVEPHSTGGGKIKEYTIPESMPLAVDISLLVLLRSFPFNTNEHWEVYMIDFSQHYVSVTIRQTGEEHVIVPAGEFECYRIEVIVNLSVFKPSIIFWITKNDPHFLVKHSGMRGPFTLHYVTTLVSIE</sequence>
<dbReference type="Pfam" id="PF11306">
    <property type="entry name" value="DUF3108"/>
    <property type="match status" value="1"/>
</dbReference>
<dbReference type="Gene3D" id="2.40.360.20">
    <property type="match status" value="1"/>
</dbReference>
<dbReference type="EMBL" id="LAZR01057141">
    <property type="protein sequence ID" value="KKK72674.1"/>
    <property type="molecule type" value="Genomic_DNA"/>
</dbReference>
<comment type="caution">
    <text evidence="1">The sequence shown here is derived from an EMBL/GenBank/DDBJ whole genome shotgun (WGS) entry which is preliminary data.</text>
</comment>
<evidence type="ECO:0008006" key="2">
    <source>
        <dbReference type="Google" id="ProtNLM"/>
    </source>
</evidence>
<dbReference type="AlphaFoldDB" id="A0A0F9A253"/>
<organism evidence="1">
    <name type="scientific">marine sediment metagenome</name>
    <dbReference type="NCBI Taxonomy" id="412755"/>
    <lineage>
        <taxon>unclassified sequences</taxon>
        <taxon>metagenomes</taxon>
        <taxon>ecological metagenomes</taxon>
    </lineage>
</organism>
<gene>
    <name evidence="1" type="ORF">LCGC14_2901500</name>
</gene>
<accession>A0A0F9A253</accession>
<evidence type="ECO:0000313" key="1">
    <source>
        <dbReference type="EMBL" id="KKK72674.1"/>
    </source>
</evidence>
<reference evidence="1" key="1">
    <citation type="journal article" date="2015" name="Nature">
        <title>Complex archaea that bridge the gap between prokaryotes and eukaryotes.</title>
        <authorList>
            <person name="Spang A."/>
            <person name="Saw J.H."/>
            <person name="Jorgensen S.L."/>
            <person name="Zaremba-Niedzwiedzka K."/>
            <person name="Martijn J."/>
            <person name="Lind A.E."/>
            <person name="van Eijk R."/>
            <person name="Schleper C."/>
            <person name="Guy L."/>
            <person name="Ettema T.J."/>
        </authorList>
    </citation>
    <scope>NUCLEOTIDE SEQUENCE</scope>
</reference>